<feature type="coiled-coil region" evidence="1">
    <location>
        <begin position="178"/>
        <end position="219"/>
    </location>
</feature>
<dbReference type="Proteomes" id="UP000199026">
    <property type="component" value="Unassembled WGS sequence"/>
</dbReference>
<keyword evidence="4" id="KW-1185">Reference proteome</keyword>
<evidence type="ECO:0000313" key="4">
    <source>
        <dbReference type="Proteomes" id="UP000199026"/>
    </source>
</evidence>
<keyword evidence="2" id="KW-1133">Transmembrane helix</keyword>
<dbReference type="RefSeq" id="WP_089888437.1">
    <property type="nucleotide sequence ID" value="NZ_CALJFH010000026.1"/>
</dbReference>
<reference evidence="3 4" key="1">
    <citation type="submission" date="2016-10" db="EMBL/GenBank/DDBJ databases">
        <authorList>
            <person name="de Groot N.N."/>
        </authorList>
    </citation>
    <scope>NUCLEOTIDE SEQUENCE [LARGE SCALE GENOMIC DNA]</scope>
    <source>
        <strain evidence="3 4">DSM 24677</strain>
    </source>
</reference>
<dbReference type="Gene3D" id="1.20.1270.60">
    <property type="entry name" value="Arfaptin homology (AH) domain/BAR domain"/>
    <property type="match status" value="1"/>
</dbReference>
<keyword evidence="1" id="KW-0175">Coiled coil</keyword>
<proteinExistence type="predicted"/>
<dbReference type="InterPro" id="IPR027267">
    <property type="entry name" value="AH/BAR_dom_sf"/>
</dbReference>
<evidence type="ECO:0000313" key="3">
    <source>
        <dbReference type="EMBL" id="SDY27271.1"/>
    </source>
</evidence>
<feature type="transmembrane region" description="Helical" evidence="2">
    <location>
        <begin position="389"/>
        <end position="406"/>
    </location>
</feature>
<feature type="coiled-coil region" evidence="1">
    <location>
        <begin position="251"/>
        <end position="278"/>
    </location>
</feature>
<evidence type="ECO:0000256" key="2">
    <source>
        <dbReference type="SAM" id="Phobius"/>
    </source>
</evidence>
<dbReference type="GeneID" id="78123870"/>
<sequence>MRKKKIDEISLGAKDLAATAIELLEFFNSSGKTGSPSFDVAKAIHGTDISYADCVSRIASMAEIADKFGSSKHFLMVPGNRIAQLKQRIDETQSHLNTLGGHFRQVISAGGGFLQFNYDNFHLQTTNGQNHDFRTSFKSFSDSTETLLDAFYSVLTVLRPTRSTYSFQAAANALSTIVESSSEQLHKLHEENAALRQAVAAASDQVSAAKTQAKSAKEAAAETILSRDEGAKDRNTIAEYLADATEKKAAIESAHTEASSLKKEVEEYRVKFESFDQQLEKRNKDFEQGKVNQEQLFAHFEGQKQTAKSLLEQIEGLLPGATSAGLATAYSSRRVKAEDSAKLYSKAFFLGLVVLVVLAAATVTQTISLWPFYWDVIKIESAKEYLDKIVFKLPLVIPVLWAILTVSKRRSEMQRLAEEYAHKEALAQSYQGFKKQVVELGKGDDVLLQSLLEVMLKAISNNAAQTLEGKHGEKMPVLEVIEEAVKKAVGN</sequence>
<protein>
    <submittedName>
        <fullName evidence="3">Uncharacterized protein</fullName>
    </submittedName>
</protein>
<gene>
    <name evidence="3" type="ORF">SAMN05444486_1011087</name>
</gene>
<dbReference type="EMBL" id="FNPR01000001">
    <property type="protein sequence ID" value="SDY27271.1"/>
    <property type="molecule type" value="Genomic_DNA"/>
</dbReference>
<organism evidence="3 4">
    <name type="scientific">Lentibacter algarum</name>
    <dbReference type="NCBI Taxonomy" id="576131"/>
    <lineage>
        <taxon>Bacteria</taxon>
        <taxon>Pseudomonadati</taxon>
        <taxon>Pseudomonadota</taxon>
        <taxon>Alphaproteobacteria</taxon>
        <taxon>Rhodobacterales</taxon>
        <taxon>Roseobacteraceae</taxon>
        <taxon>Lentibacter</taxon>
    </lineage>
</organism>
<keyword evidence="2" id="KW-0812">Transmembrane</keyword>
<feature type="transmembrane region" description="Helical" evidence="2">
    <location>
        <begin position="343"/>
        <end position="369"/>
    </location>
</feature>
<dbReference type="AlphaFoldDB" id="A0A1H3IHX7"/>
<accession>A0A1H3IHX7</accession>
<keyword evidence="2" id="KW-0472">Membrane</keyword>
<dbReference type="OrthoDB" id="8433483at2"/>
<name>A0A1H3IHX7_9RHOB</name>
<evidence type="ECO:0000256" key="1">
    <source>
        <dbReference type="SAM" id="Coils"/>
    </source>
</evidence>